<evidence type="ECO:0000256" key="9">
    <source>
        <dbReference type="SAM" id="Coils"/>
    </source>
</evidence>
<accession>A0A5N6H9Q3</accession>
<dbReference type="PANTHER" id="PTHR31983">
    <property type="entry name" value="ENDO-1,3(4)-BETA-GLUCANASE 1"/>
    <property type="match status" value="1"/>
</dbReference>
<protein>
    <recommendedName>
        <fullName evidence="3">glucan endo-1,3-beta-D-glucosidase</fullName>
        <ecNumber evidence="3">3.2.1.39</ecNumber>
    </recommendedName>
</protein>
<feature type="compositionally biased region" description="Acidic residues" evidence="10">
    <location>
        <begin position="158"/>
        <end position="180"/>
    </location>
</feature>
<dbReference type="Pfam" id="PF04615">
    <property type="entry name" value="Utp14"/>
    <property type="match status" value="1"/>
</dbReference>
<evidence type="ECO:0000313" key="13">
    <source>
        <dbReference type="EMBL" id="KAB8250965.1"/>
    </source>
</evidence>
<feature type="compositionally biased region" description="Acidic residues" evidence="10">
    <location>
        <begin position="210"/>
        <end position="247"/>
    </location>
</feature>
<dbReference type="GO" id="GO:0071555">
    <property type="term" value="P:cell wall organization"/>
    <property type="evidence" value="ECO:0007669"/>
    <property type="project" value="UniProtKB-KW"/>
</dbReference>
<evidence type="ECO:0000259" key="11">
    <source>
        <dbReference type="Pfam" id="PF03639"/>
    </source>
</evidence>
<keyword evidence="4" id="KW-0378">Hydrolase</keyword>
<feature type="compositionally biased region" description="Polar residues" evidence="10">
    <location>
        <begin position="1129"/>
        <end position="1138"/>
    </location>
</feature>
<feature type="domain" description="Glycosyl hydrolase family 81 N-terminal" evidence="11">
    <location>
        <begin position="1174"/>
        <end position="1499"/>
    </location>
</feature>
<feature type="compositionally biased region" description="Acidic residues" evidence="10">
    <location>
        <begin position="575"/>
        <end position="588"/>
    </location>
</feature>
<feature type="compositionally biased region" description="Low complexity" evidence="10">
    <location>
        <begin position="1067"/>
        <end position="1079"/>
    </location>
</feature>
<feature type="region of interest" description="Disordered" evidence="10">
    <location>
        <begin position="1067"/>
        <end position="1138"/>
    </location>
</feature>
<reference evidence="13" key="1">
    <citation type="submission" date="2019-04" db="EMBL/GenBank/DDBJ databases">
        <title>Friends and foes A comparative genomics study of 23 Aspergillus species from section Flavi.</title>
        <authorList>
            <consortium name="DOE Joint Genome Institute"/>
            <person name="Kjaerbolling I."/>
            <person name="Vesth T."/>
            <person name="Frisvad J.C."/>
            <person name="Nybo J.L."/>
            <person name="Theobald S."/>
            <person name="Kildgaard S."/>
            <person name="Isbrandt T."/>
            <person name="Kuo A."/>
            <person name="Sato A."/>
            <person name="Lyhne E.K."/>
            <person name="Kogle M.E."/>
            <person name="Wiebenga A."/>
            <person name="Kun R.S."/>
            <person name="Lubbers R.J."/>
            <person name="Makela M.R."/>
            <person name="Barry K."/>
            <person name="Chovatia M."/>
            <person name="Clum A."/>
            <person name="Daum C."/>
            <person name="Haridas S."/>
            <person name="He G."/>
            <person name="LaButti K."/>
            <person name="Lipzen A."/>
            <person name="Mondo S."/>
            <person name="Riley R."/>
            <person name="Salamov A."/>
            <person name="Simmons B.A."/>
            <person name="Magnuson J.K."/>
            <person name="Henrissat B."/>
            <person name="Mortensen U.H."/>
            <person name="Larsen T.O."/>
            <person name="Devries R.P."/>
            <person name="Grigoriev I.V."/>
            <person name="Machida M."/>
            <person name="Baker S.E."/>
            <person name="Andersen M.R."/>
        </authorList>
    </citation>
    <scope>NUCLEOTIDE SEQUENCE [LARGE SCALE GENOMIC DNA]</scope>
    <source>
        <strain evidence="13">CBS 121.62</strain>
    </source>
</reference>
<keyword evidence="7" id="KW-0961">Cell wall biogenesis/degradation</keyword>
<evidence type="ECO:0000256" key="6">
    <source>
        <dbReference type="ARBA" id="ARBA00023295"/>
    </source>
</evidence>
<organism evidence="13">
    <name type="scientific">Aspergillus flavus</name>
    <dbReference type="NCBI Taxonomy" id="5059"/>
    <lineage>
        <taxon>Eukaryota</taxon>
        <taxon>Fungi</taxon>
        <taxon>Dikarya</taxon>
        <taxon>Ascomycota</taxon>
        <taxon>Pezizomycotina</taxon>
        <taxon>Eurotiomycetes</taxon>
        <taxon>Eurotiomycetidae</taxon>
        <taxon>Eurotiales</taxon>
        <taxon>Aspergillaceae</taxon>
        <taxon>Aspergillus</taxon>
        <taxon>Aspergillus subgen. Circumdati</taxon>
    </lineage>
</organism>
<feature type="coiled-coil region" evidence="9">
    <location>
        <begin position="435"/>
        <end position="491"/>
    </location>
</feature>
<dbReference type="VEuPathDB" id="FungiDB:AFLA_000752"/>
<evidence type="ECO:0000256" key="8">
    <source>
        <dbReference type="ARBA" id="ARBA00023326"/>
    </source>
</evidence>
<evidence type="ECO:0000256" key="3">
    <source>
        <dbReference type="ARBA" id="ARBA00012780"/>
    </source>
</evidence>
<dbReference type="PANTHER" id="PTHR31983:SF0">
    <property type="entry name" value="GLUCAN ENDO-1,3-BETA-D-GLUCOSIDASE 2"/>
    <property type="match status" value="1"/>
</dbReference>
<dbReference type="Proteomes" id="UP000325434">
    <property type="component" value="Unassembled WGS sequence"/>
</dbReference>
<name>A0A5N6H9Q3_ASPFL</name>
<feature type="compositionally biased region" description="Basic and acidic residues" evidence="10">
    <location>
        <begin position="501"/>
        <end position="522"/>
    </location>
</feature>
<feature type="region of interest" description="Disordered" evidence="10">
    <location>
        <begin position="628"/>
        <end position="815"/>
    </location>
</feature>
<evidence type="ECO:0000256" key="1">
    <source>
        <dbReference type="ARBA" id="ARBA00000382"/>
    </source>
</evidence>
<dbReference type="InterPro" id="IPR040720">
    <property type="entry name" value="GH81_C"/>
</dbReference>
<feature type="compositionally biased region" description="Polar residues" evidence="10">
    <location>
        <begin position="82"/>
        <end position="91"/>
    </location>
</feature>
<feature type="compositionally biased region" description="Basic and acidic residues" evidence="10">
    <location>
        <begin position="95"/>
        <end position="104"/>
    </location>
</feature>
<dbReference type="EMBL" id="ML734562">
    <property type="protein sequence ID" value="KAB8250965.1"/>
    <property type="molecule type" value="Genomic_DNA"/>
</dbReference>
<comment type="catalytic activity">
    <reaction evidence="1">
        <text>Hydrolysis of (1-&gt;3)-beta-D-glucosidic linkages in (1-&gt;3)-beta-D-glucans.</text>
        <dbReference type="EC" id="3.2.1.39"/>
    </reaction>
</comment>
<dbReference type="Gene3D" id="1.20.5.420">
    <property type="entry name" value="Immunoglobulin FC, subunit C"/>
    <property type="match status" value="1"/>
</dbReference>
<sequence length="1869" mass="206270">MPRKQTQLRGPRDQAPKKQPQKKKSSKALNALAIAEAQFPIKPKIRRNRLGDDDDLSKRKRHSGRDMDDSDEPDNKRRRTGAESSDLSENGGSDGEGHKWRLGEVDSDDDSEVDSDEAMGSSDEERFEGFSFRGSSSAKPIRKGSEPKKSGRQINLSEDVEDSEDGEMDEDEDDLGEDAVDLTTAWDMNTAEEEEAEKRMSSKAKKAAEEFDDDDHSEEGGSESDEDDDDSSFGDESELELSDNEDTGNEHGLSKLQDFVNSMETDSAKKSTRKTNGGQEHGNPTEFGLSSTRKLTVADLLPSITDSRLKSSLKHVDSAISTHKSSGVPGKLDAPLAKRQQDRLDRAAAYEKSKETLDRWLETVKANRRAEHLMFPLPDPEGNQTHRLGAAEPRTDLESTIQNILIESGLAEANGKSAEDQVQEFEELQARKLPIEEIRARRAELRKRRDLLFREEVRAKRIKKIKSKSYRRVHRKEREKLEQQERQALLEAGVDIDEQEREQNERRRAEARMGSKHKESKWAKSLKQTGRTAWDEEARLGTADLALKEEELRRRIEGKRISHGDEDYLGSSSSESEDDDPWNEEDSSDAEKRKLREKLDKLEHGSDVESELKGPHAKLLSMKFMQNAEAARKAQNDAEIRRLNRELHGEESHSEAESEVGRRKFGHSKDSKSAPESKSKSHARNEFEEAPGSDDEDARASEVDQDVDIVVNRPDKRKPAGSDKKSRTRGTSASSSQKEDAAEDENPWLIQTSRNNRRTTADDSQQGLDIAVDGGKPDNTKSKSIPHNQKEKPVIPPKKQHMDEGDDSDDDGNVPVLLKNHDLVKRAFAGDEVVQDFEQEKHDTIKEEDDQVIDNTLPGWGNWAGDGISKKQQKRQKRFLTTVEGVKPENRKDAKLSRVIINEKRVKKNNKYLATQLPHPFESRQQYERSLRLPIGPEWSTKETLQNATKPRRLLASRMQLAVADTGGPLFYLSFLPSETVYSAPTSTQEATTSFKTQYPPSTANARLLLPETQGYYPTSLEREGHQLQKPTPDPKEVPYRFGGPINDLYGPVSLLEGLFPGLLPATSDAPSTAPAETPVPSVTLPSQETINGPAEATSSPTTAPTSISVPVSTSSSSTSSLTSHSAKPQDTSTSVESIPATSTIMATMANGQDVFLPVSTGPIPGTVKSRNDHPVPRASIMNNTDPIETNKFYAGLFLGTQTNTTFTHPYGIAWAKGNGNAKSYGMAISHIEADKLALGPKNDKIPGSPVQYYVNPIGIQSIILSATELGGSTVLMTENPLPFSANAVLQPQSGSSERITFPVVQGMGFVTGIYSNLQPVIQSSVFFSKVVSAGSPRPGIFKYTVDLADGTNWLLYLTSNDGKDPNLHLESTTNLRGPPGWSGTVQVAKNPAGTLGEKLFDNSSGVYATQGWVKGAVSGQTGTYSLTWGKEGKDKDGTPLMMYALPHHVESFDKTTHDRLTNITMRTTTKGNATAVIGETWSMVEQDLPVGMGFAPWSVSAGSVDTISPAAQKVIIDVAPTELQQDVGNQSNLNSMYYSGKALSKFATLVYAVDKLGGKPDLAAPALKDLKTAFARFIDNKQQFPLVYDNVWKGVVSSASYDGGDSGADFGNTYYNDHHFHYGYFIHAAAIIGSLDPSWIQGNKDWVNMLVRDAGNAATNDPLFPFSRGFDWFHGHSWAKGLFESFDGKDEESTSEDAMFAYALKMWGKTIGDASMEARGNLMLGILRRSLHNYFLLEADNKNHPPVFVPNKVTGILFENKVDHTTYFGANLEYIHGIHMLPLLPVSPYTRSQKFVKEEWDALFATNAAAPAEQVQAGWKGVLYANLALIDPVSAWNFFAQPNFDYSVIDGGATRIWYLTLAAGLGGA</sequence>
<feature type="region of interest" description="Disordered" evidence="10">
    <location>
        <begin position="492"/>
        <end position="528"/>
    </location>
</feature>
<gene>
    <name evidence="13" type="ORF">BDV35DRAFT_388718</name>
</gene>
<feature type="compositionally biased region" description="Basic and acidic residues" evidence="10">
    <location>
        <begin position="630"/>
        <end position="687"/>
    </location>
</feature>
<feature type="compositionally biased region" description="Low complexity" evidence="10">
    <location>
        <begin position="1094"/>
        <end position="1127"/>
    </location>
</feature>
<dbReference type="VEuPathDB" id="FungiDB:AFLA_000750"/>
<evidence type="ECO:0000256" key="2">
    <source>
        <dbReference type="ARBA" id="ARBA00010730"/>
    </source>
</evidence>
<proteinExistence type="inferred from homology"/>
<comment type="similarity">
    <text evidence="2">Belongs to the glycosyl hydrolase 81 family.</text>
</comment>
<dbReference type="InterPro" id="IPR040451">
    <property type="entry name" value="GH81_N"/>
</dbReference>
<feature type="compositionally biased region" description="Acidic residues" evidence="10">
    <location>
        <begin position="105"/>
        <end position="117"/>
    </location>
</feature>
<dbReference type="VEuPathDB" id="FungiDB:F9C07_2269"/>
<dbReference type="Pfam" id="PF03639">
    <property type="entry name" value="Glyco_hydro_81"/>
    <property type="match status" value="1"/>
</dbReference>
<dbReference type="FunFam" id="2.70.98.30:FF:000006">
    <property type="entry name" value="Endo-1,3-beta-glucanase Engl1"/>
    <property type="match status" value="1"/>
</dbReference>
<dbReference type="Gene3D" id="1.10.287.1170">
    <property type="entry name" value="glycoside hydrolase family 81 endo-[beta] glucanase"/>
    <property type="match status" value="1"/>
</dbReference>
<dbReference type="Gene3D" id="2.70.98.30">
    <property type="entry name" value="Golgi alpha-mannosidase II, domain 4"/>
    <property type="match status" value="1"/>
</dbReference>
<dbReference type="GO" id="GO:0042973">
    <property type="term" value="F:glucan endo-1,3-beta-D-glucosidase activity"/>
    <property type="evidence" value="ECO:0007669"/>
    <property type="project" value="UniProtKB-EC"/>
</dbReference>
<dbReference type="EC" id="3.2.1.39" evidence="3"/>
<dbReference type="FunFam" id="1.10.287.1170:FF:000001">
    <property type="entry name" value="Endo-1,3-beta-glucanase Engl1"/>
    <property type="match status" value="1"/>
</dbReference>
<evidence type="ECO:0000256" key="10">
    <source>
        <dbReference type="SAM" id="MobiDB-lite"/>
    </source>
</evidence>
<dbReference type="PROSITE" id="PS52008">
    <property type="entry name" value="GH81"/>
    <property type="match status" value="1"/>
</dbReference>
<feature type="compositionally biased region" description="Acidic residues" evidence="10">
    <location>
        <begin position="688"/>
        <end position="707"/>
    </location>
</feature>
<dbReference type="GO" id="GO:0052861">
    <property type="term" value="F:endo-1,3(4)-beta-glucanase activity"/>
    <property type="evidence" value="ECO:0007669"/>
    <property type="project" value="InterPro"/>
</dbReference>
<keyword evidence="8" id="KW-0624">Polysaccharide degradation</keyword>
<dbReference type="GO" id="GO:0000272">
    <property type="term" value="P:polysaccharide catabolic process"/>
    <property type="evidence" value="ECO:0007669"/>
    <property type="project" value="UniProtKB-KW"/>
</dbReference>
<evidence type="ECO:0000256" key="5">
    <source>
        <dbReference type="ARBA" id="ARBA00023277"/>
    </source>
</evidence>
<feature type="compositionally biased region" description="Basic and acidic residues" evidence="10">
    <location>
        <begin position="713"/>
        <end position="725"/>
    </location>
</feature>
<dbReference type="GO" id="GO:0009986">
    <property type="term" value="C:cell surface"/>
    <property type="evidence" value="ECO:0007669"/>
    <property type="project" value="TreeGrafter"/>
</dbReference>
<feature type="compositionally biased region" description="Basic and acidic residues" evidence="10">
    <location>
        <begin position="551"/>
        <end position="566"/>
    </location>
</feature>
<evidence type="ECO:0000256" key="7">
    <source>
        <dbReference type="ARBA" id="ARBA00023316"/>
    </source>
</evidence>
<evidence type="ECO:0000256" key="4">
    <source>
        <dbReference type="ARBA" id="ARBA00022801"/>
    </source>
</evidence>
<dbReference type="VEuPathDB" id="FungiDB:F9C07_2270"/>
<feature type="region of interest" description="Disordered" evidence="10">
    <location>
        <begin position="551"/>
        <end position="615"/>
    </location>
</feature>
<keyword evidence="6" id="KW-0326">Glycosidase</keyword>
<feature type="region of interest" description="Disordered" evidence="10">
    <location>
        <begin position="1"/>
        <end position="292"/>
    </location>
</feature>
<feature type="domain" description="Glycosyl hydrolase family 81 C-terminal" evidence="12">
    <location>
        <begin position="1508"/>
        <end position="1860"/>
    </location>
</feature>
<dbReference type="InterPro" id="IPR005200">
    <property type="entry name" value="Endo-beta-glucanase"/>
</dbReference>
<keyword evidence="9" id="KW-0175">Coiled coil</keyword>
<evidence type="ECO:0000259" key="12">
    <source>
        <dbReference type="Pfam" id="PF17652"/>
    </source>
</evidence>
<dbReference type="Pfam" id="PF17652">
    <property type="entry name" value="Glyco_hydro81C"/>
    <property type="match status" value="1"/>
</dbReference>
<feature type="compositionally biased region" description="Basic and acidic residues" evidence="10">
    <location>
        <begin position="589"/>
        <end position="614"/>
    </location>
</feature>
<keyword evidence="5" id="KW-0119">Carbohydrate metabolism</keyword>